<dbReference type="EMBL" id="ML220125">
    <property type="protein sequence ID" value="TGZ80329.1"/>
    <property type="molecule type" value="Genomic_DNA"/>
</dbReference>
<evidence type="ECO:0000313" key="10">
    <source>
        <dbReference type="Proteomes" id="UP000298138"/>
    </source>
</evidence>
<evidence type="ECO:0000259" key="8">
    <source>
        <dbReference type="Pfam" id="PF24160"/>
    </source>
</evidence>
<keyword evidence="4" id="KW-1133">Transmembrane helix</keyword>
<proteinExistence type="inferred from homology"/>
<comment type="similarity">
    <text evidence="2">Belongs to the RUS1 family.</text>
</comment>
<sequence>MTKLVRAVESDESGTVTAVYRVEDNALTIPLQRTSVLQRLINVFLPAGFPSSVTDDYVGYQIYDSLQAFSSSIAQLLTSRAVLQGFGVGDANASATSALLLTVLQDTAGRLATILFAHKFGTALEAECKTYRFAADIFNDLAMVMDCLSPLFVPAPLMRVGLLCLSGVLRALCGVAGGASKASLSVHFAKSGNVAELNAKASSKETVISLLGMLVGSFVVSQVTSPLSTWTLLILLLIVHLATNYKAVRCVSINTLNRQRISILFATFHNDSTILTPAQASAYERILTTGNTLRWGNEVIGTCEISTKFSALLYSVGRDTAGEFTVEVDRIPVSASTPETITSLATVLENENYLLWFSPPPESHSSFSFSRFGLRGKGIHPHITIVLKTSADTKDTIKAWIHALLVAVELTQLQKFVPEKPWWRLMAVEKIHIVEFTLRKVVIAWEEFVEGLEGAGWDLGTAAVETGVRWRVQMEREMEGREKGEGDGEGEGEMVVEKVGGEL</sequence>
<evidence type="ECO:0000256" key="3">
    <source>
        <dbReference type="ARBA" id="ARBA00022692"/>
    </source>
</evidence>
<dbReference type="AlphaFoldDB" id="A0A4S2MUP8"/>
<evidence type="ECO:0000256" key="6">
    <source>
        <dbReference type="SAM" id="MobiDB-lite"/>
    </source>
</evidence>
<evidence type="ECO:0000256" key="4">
    <source>
        <dbReference type="ARBA" id="ARBA00022989"/>
    </source>
</evidence>
<organism evidence="9 10">
    <name type="scientific">Ascodesmis nigricans</name>
    <dbReference type="NCBI Taxonomy" id="341454"/>
    <lineage>
        <taxon>Eukaryota</taxon>
        <taxon>Fungi</taxon>
        <taxon>Dikarya</taxon>
        <taxon>Ascomycota</taxon>
        <taxon>Pezizomycotina</taxon>
        <taxon>Pezizomycetes</taxon>
        <taxon>Pezizales</taxon>
        <taxon>Ascodesmidaceae</taxon>
        <taxon>Ascodesmis</taxon>
    </lineage>
</organism>
<dbReference type="InterPro" id="IPR054549">
    <property type="entry name" value="UVB_sens_RUS_dom"/>
</dbReference>
<comment type="subcellular location">
    <subcellularLocation>
        <location evidence="1">Membrane</location>
    </subcellularLocation>
</comment>
<dbReference type="PANTHER" id="PTHR12770:SF31">
    <property type="entry name" value="RUS FAMILY MEMBER 1"/>
    <property type="match status" value="1"/>
</dbReference>
<name>A0A4S2MUP8_9PEZI</name>
<reference evidence="9 10" key="1">
    <citation type="submission" date="2019-04" db="EMBL/GenBank/DDBJ databases">
        <title>Comparative genomics and transcriptomics to analyze fruiting body development in filamentous ascomycetes.</title>
        <authorList>
            <consortium name="DOE Joint Genome Institute"/>
            <person name="Lutkenhaus R."/>
            <person name="Traeger S."/>
            <person name="Breuer J."/>
            <person name="Kuo A."/>
            <person name="Lipzen A."/>
            <person name="Pangilinan J."/>
            <person name="Dilworth D."/>
            <person name="Sandor L."/>
            <person name="Poggeler S."/>
            <person name="Barry K."/>
            <person name="Grigoriev I.V."/>
            <person name="Nowrousian M."/>
        </authorList>
    </citation>
    <scope>NUCLEOTIDE SEQUENCE [LARGE SCALE GENOMIC DNA]</scope>
    <source>
        <strain evidence="9 10">CBS 389.68</strain>
    </source>
</reference>
<keyword evidence="5" id="KW-0472">Membrane</keyword>
<dbReference type="Proteomes" id="UP000298138">
    <property type="component" value="Unassembled WGS sequence"/>
</dbReference>
<dbReference type="InParanoid" id="A0A4S2MUP8"/>
<keyword evidence="10" id="KW-1185">Reference proteome</keyword>
<dbReference type="Pfam" id="PF04884">
    <property type="entry name" value="UVB_sens_prot"/>
    <property type="match status" value="1"/>
</dbReference>
<dbReference type="InterPro" id="IPR006968">
    <property type="entry name" value="RUS_fam"/>
</dbReference>
<accession>A0A4S2MUP8</accession>
<dbReference type="Pfam" id="PF24160">
    <property type="entry name" value="UVB_sens_C"/>
    <property type="match status" value="1"/>
</dbReference>
<feature type="domain" description="Root UVB sensitive protein C-terminal" evidence="8">
    <location>
        <begin position="382"/>
        <end position="473"/>
    </location>
</feature>
<evidence type="ECO:0000313" key="9">
    <source>
        <dbReference type="EMBL" id="TGZ80329.1"/>
    </source>
</evidence>
<dbReference type="PANTHER" id="PTHR12770">
    <property type="entry name" value="RUS1 FAMILY PROTEIN C16ORF58"/>
    <property type="match status" value="1"/>
</dbReference>
<feature type="domain" description="Protein root UVB sensitive/RUS" evidence="7">
    <location>
        <begin position="33"/>
        <end position="270"/>
    </location>
</feature>
<dbReference type="InterPro" id="IPR055412">
    <property type="entry name" value="UVB_sens_C"/>
</dbReference>
<feature type="region of interest" description="Disordered" evidence="6">
    <location>
        <begin position="478"/>
        <end position="503"/>
    </location>
</feature>
<protein>
    <submittedName>
        <fullName evidence="9">DUF647-domain-containing protein</fullName>
    </submittedName>
</protein>
<dbReference type="GO" id="GO:0016020">
    <property type="term" value="C:membrane"/>
    <property type="evidence" value="ECO:0007669"/>
    <property type="project" value="UniProtKB-SubCell"/>
</dbReference>
<dbReference type="OrthoDB" id="364779at2759"/>
<gene>
    <name evidence="9" type="ORF">EX30DRAFT_379265</name>
</gene>
<keyword evidence="3" id="KW-0812">Transmembrane</keyword>
<evidence type="ECO:0000256" key="1">
    <source>
        <dbReference type="ARBA" id="ARBA00004370"/>
    </source>
</evidence>
<evidence type="ECO:0000259" key="7">
    <source>
        <dbReference type="Pfam" id="PF04884"/>
    </source>
</evidence>
<evidence type="ECO:0000256" key="2">
    <source>
        <dbReference type="ARBA" id="ARBA00007558"/>
    </source>
</evidence>
<evidence type="ECO:0000256" key="5">
    <source>
        <dbReference type="ARBA" id="ARBA00023136"/>
    </source>
</evidence>